<evidence type="ECO:0000256" key="2">
    <source>
        <dbReference type="ARBA" id="ARBA00022679"/>
    </source>
</evidence>
<feature type="domain" description="Sulfotransferase" evidence="5">
    <location>
        <begin position="150"/>
        <end position="190"/>
    </location>
</feature>
<comment type="similarity">
    <text evidence="1 3">Belongs to the sulfotransferase 1 family.</text>
</comment>
<protein>
    <recommendedName>
        <fullName evidence="3">Sulfotransferase</fullName>
        <ecNumber evidence="3">2.8.2.-</ecNumber>
    </recommendedName>
</protein>
<dbReference type="InterPro" id="IPR027417">
    <property type="entry name" value="P-loop_NTPase"/>
</dbReference>
<keyword evidence="2 3" id="KW-0808">Transferase</keyword>
<dbReference type="EMBL" id="JAAKFY010000019">
    <property type="protein sequence ID" value="KAF3841774.1"/>
    <property type="molecule type" value="Genomic_DNA"/>
</dbReference>
<gene>
    <name evidence="6" type="ORF">F7725_023725</name>
</gene>
<feature type="domain" description="Sulfotransferase" evidence="5">
    <location>
        <begin position="96"/>
        <end position="146"/>
    </location>
</feature>
<dbReference type="PANTHER" id="PTHR11783">
    <property type="entry name" value="SULFOTRANSFERASE SULT"/>
    <property type="match status" value="1"/>
</dbReference>
<sequence>MTSTDTMSGLSSGPTFRSVTPEGTTSGFGPNFLGKSPRHYGFNWMVGVVRKIMAEEATGVKTEARMPPLMEFFGPEMRWRRLPLGGFWGLTFIPTTSPPPSMKKTKILVIFRNPKDTLVSFYHFSNNNPVLPSESWDSFYSNFMSGDDGSTFSAMKQSSANSHGALGDVIFRKGEVGDWKNHFTPNRAERWTPPSTKLAGTRLGAKLNYQRHCQ</sequence>
<dbReference type="EC" id="2.8.2.-" evidence="3"/>
<dbReference type="SUPFAM" id="SSF52540">
    <property type="entry name" value="P-loop containing nucleoside triphosphate hydrolases"/>
    <property type="match status" value="1"/>
</dbReference>
<reference evidence="6 7" key="1">
    <citation type="submission" date="2020-03" db="EMBL/GenBank/DDBJ databases">
        <title>Dissostichus mawsoni Genome sequencing and assembly.</title>
        <authorList>
            <person name="Park H."/>
        </authorList>
    </citation>
    <scope>NUCLEOTIDE SEQUENCE [LARGE SCALE GENOMIC DNA]</scope>
    <source>
        <strain evidence="6">DM0001</strain>
        <tissue evidence="6">Muscle</tissue>
    </source>
</reference>
<dbReference type="GO" id="GO:0008146">
    <property type="term" value="F:sulfotransferase activity"/>
    <property type="evidence" value="ECO:0007669"/>
    <property type="project" value="InterPro"/>
</dbReference>
<dbReference type="Gene3D" id="3.40.50.300">
    <property type="entry name" value="P-loop containing nucleotide triphosphate hydrolases"/>
    <property type="match status" value="2"/>
</dbReference>
<evidence type="ECO:0000313" key="7">
    <source>
        <dbReference type="Proteomes" id="UP000518266"/>
    </source>
</evidence>
<dbReference type="InterPro" id="IPR000863">
    <property type="entry name" value="Sulfotransferase_dom"/>
</dbReference>
<organism evidence="6 7">
    <name type="scientific">Dissostichus mawsoni</name>
    <name type="common">Antarctic cod</name>
    <dbReference type="NCBI Taxonomy" id="36200"/>
    <lineage>
        <taxon>Eukaryota</taxon>
        <taxon>Metazoa</taxon>
        <taxon>Chordata</taxon>
        <taxon>Craniata</taxon>
        <taxon>Vertebrata</taxon>
        <taxon>Euteleostomi</taxon>
        <taxon>Actinopterygii</taxon>
        <taxon>Neopterygii</taxon>
        <taxon>Teleostei</taxon>
        <taxon>Neoteleostei</taxon>
        <taxon>Acanthomorphata</taxon>
        <taxon>Eupercaria</taxon>
        <taxon>Perciformes</taxon>
        <taxon>Notothenioidei</taxon>
        <taxon>Nototheniidae</taxon>
        <taxon>Dissostichus</taxon>
    </lineage>
</organism>
<feature type="region of interest" description="Disordered" evidence="4">
    <location>
        <begin position="1"/>
        <end position="30"/>
    </location>
</feature>
<evidence type="ECO:0000256" key="4">
    <source>
        <dbReference type="SAM" id="MobiDB-lite"/>
    </source>
</evidence>
<evidence type="ECO:0000313" key="6">
    <source>
        <dbReference type="EMBL" id="KAF3841774.1"/>
    </source>
</evidence>
<comment type="caution">
    <text evidence="6">The sequence shown here is derived from an EMBL/GenBank/DDBJ whole genome shotgun (WGS) entry which is preliminary data.</text>
</comment>
<name>A0A7J5XXC5_DISMA</name>
<dbReference type="AlphaFoldDB" id="A0A7J5XXC5"/>
<evidence type="ECO:0000259" key="5">
    <source>
        <dbReference type="Pfam" id="PF00685"/>
    </source>
</evidence>
<evidence type="ECO:0000256" key="1">
    <source>
        <dbReference type="ARBA" id="ARBA00005771"/>
    </source>
</evidence>
<feature type="compositionally biased region" description="Polar residues" evidence="4">
    <location>
        <begin position="1"/>
        <end position="28"/>
    </location>
</feature>
<proteinExistence type="inferred from homology"/>
<keyword evidence="7" id="KW-1185">Reference proteome</keyword>
<accession>A0A7J5XXC5</accession>
<dbReference type="OrthoDB" id="205623at2759"/>
<dbReference type="Pfam" id="PF00685">
    <property type="entry name" value="Sulfotransfer_1"/>
    <property type="match status" value="2"/>
</dbReference>
<dbReference type="Proteomes" id="UP000518266">
    <property type="component" value="Unassembled WGS sequence"/>
</dbReference>
<evidence type="ECO:0000256" key="3">
    <source>
        <dbReference type="RuleBase" id="RU361155"/>
    </source>
</evidence>